<evidence type="ECO:0000256" key="2">
    <source>
        <dbReference type="ARBA" id="ARBA00022692"/>
    </source>
</evidence>
<evidence type="ECO:0000256" key="5">
    <source>
        <dbReference type="SAM" id="Phobius"/>
    </source>
</evidence>
<accession>A0ABV6J735</accession>
<dbReference type="InterPro" id="IPR011990">
    <property type="entry name" value="TPR-like_helical_dom_sf"/>
</dbReference>
<gene>
    <name evidence="7" type="ORF">ACFFJ8_07695</name>
</gene>
<reference evidence="7 8" key="1">
    <citation type="submission" date="2024-09" db="EMBL/GenBank/DDBJ databases">
        <authorList>
            <person name="Sun Q."/>
            <person name="Mori K."/>
        </authorList>
    </citation>
    <scope>NUCLEOTIDE SEQUENCE [LARGE SCALE GENOMIC DNA]</scope>
    <source>
        <strain evidence="7 8">CCM 4839</strain>
    </source>
</reference>
<dbReference type="Gene3D" id="2.120.10.30">
    <property type="entry name" value="TolB, C-terminal domain"/>
    <property type="match status" value="1"/>
</dbReference>
<dbReference type="CDD" id="cd05819">
    <property type="entry name" value="NHL"/>
    <property type="match status" value="1"/>
</dbReference>
<dbReference type="PANTHER" id="PTHR24104">
    <property type="entry name" value="E3 UBIQUITIN-PROTEIN LIGASE NHLRC1-RELATED"/>
    <property type="match status" value="1"/>
</dbReference>
<sequence length="700" mass="80050">MHQLIRKIAFSSIVAIFVAAVILPAAALAKTPYPNYYISPDNFYLKVPAPYVPDGFISFDDKPEGGLKKAQDLFIDKNNNLYISDTENKRVIKTDSNGNILKLFGVSEDTSDPGILGSPRGVFVDEEGMVFVADTGKERIVQYDEDGRYVKEFGKPDSVLLGADFKYQPTKIVIDSRKYFYVVNQGDQKGLMMLDSEGGFRGYFGGNRVEATFATTLIRLLYNKEQRAGSYVKLPYSFNNVSISPDGYVYASTTGLSSNQIRKLNAVGGDVYPAAGYNFKDRSFDYDSLQQNFTDVAVDADGNMTIIDKSYGRMYQYDVSGRMLYAFGSNGIGKGLFGVVTAISVDNNGYLYALDELRGGIHKFRPTEFTKLVHKANSFYNEGKYEESFGPWEEVRKRNNFYELALVAMGQTNLRQEEYAQAMDYFKNAYEKTGYSDAFYEFRRLYVKEHFDFIATSIIVVLVVLFLLFKFRSRMKIRMSDKTRKIAVIRAWLATWRFIKLSFRVMTKPFLGFEELRYEDKGRWKHAFILIGLYVGANILNIFIVSYLYESIPIQFVDWQQVILFPFLYWVIFSTVNYMLTTIMGGEGRWRDVFIATAYCFTPYIFFSIPLTLLTHVLTFKEARFYDLFDLVLLIWMVFLFYVNVRETHSYETGQAVGVTLLTGIGSVIMIGLYLVLYGLGLNVIDFVEQVAREAFFVGS</sequence>
<dbReference type="SUPFAM" id="SSF101898">
    <property type="entry name" value="NHL repeat"/>
    <property type="match status" value="1"/>
</dbReference>
<evidence type="ECO:0000256" key="4">
    <source>
        <dbReference type="ARBA" id="ARBA00023136"/>
    </source>
</evidence>
<comment type="subcellular location">
    <subcellularLocation>
        <location evidence="1">Membrane</location>
        <topology evidence="1">Multi-pass membrane protein</topology>
    </subcellularLocation>
</comment>
<name>A0ABV6J735_9BACL</name>
<protein>
    <submittedName>
        <fullName evidence="7">YIP1 family protein</fullName>
    </submittedName>
</protein>
<proteinExistence type="predicted"/>
<comment type="caution">
    <text evidence="7">The sequence shown here is derived from an EMBL/GenBank/DDBJ whole genome shotgun (WGS) entry which is preliminary data.</text>
</comment>
<dbReference type="InterPro" id="IPR011042">
    <property type="entry name" value="6-blade_b-propeller_TolB-like"/>
</dbReference>
<feature type="transmembrane region" description="Helical" evidence="5">
    <location>
        <begin position="527"/>
        <end position="549"/>
    </location>
</feature>
<dbReference type="Proteomes" id="UP001589818">
    <property type="component" value="Unassembled WGS sequence"/>
</dbReference>
<keyword evidence="4 5" id="KW-0472">Membrane</keyword>
<feature type="transmembrane region" description="Helical" evidence="5">
    <location>
        <begin position="593"/>
        <end position="613"/>
    </location>
</feature>
<keyword evidence="2 5" id="KW-0812">Transmembrane</keyword>
<dbReference type="RefSeq" id="WP_204818094.1">
    <property type="nucleotide sequence ID" value="NZ_JANHOF010000004.1"/>
</dbReference>
<dbReference type="SUPFAM" id="SSF48452">
    <property type="entry name" value="TPR-like"/>
    <property type="match status" value="1"/>
</dbReference>
<dbReference type="InterPro" id="IPR006977">
    <property type="entry name" value="Yip1_dom"/>
</dbReference>
<organism evidence="7 8">
    <name type="scientific">Paenibacillus mendelii</name>
    <dbReference type="NCBI Taxonomy" id="206163"/>
    <lineage>
        <taxon>Bacteria</taxon>
        <taxon>Bacillati</taxon>
        <taxon>Bacillota</taxon>
        <taxon>Bacilli</taxon>
        <taxon>Bacillales</taxon>
        <taxon>Paenibacillaceae</taxon>
        <taxon>Paenibacillus</taxon>
    </lineage>
</organism>
<dbReference type="EMBL" id="JBHLVF010000010">
    <property type="protein sequence ID" value="MFC0391259.1"/>
    <property type="molecule type" value="Genomic_DNA"/>
</dbReference>
<keyword evidence="8" id="KW-1185">Reference proteome</keyword>
<dbReference type="Gene3D" id="2.40.10.500">
    <property type="match status" value="1"/>
</dbReference>
<dbReference type="InterPro" id="IPR050952">
    <property type="entry name" value="TRIM-NHL_E3_ligases"/>
</dbReference>
<feature type="transmembrane region" description="Helical" evidence="5">
    <location>
        <begin position="561"/>
        <end position="581"/>
    </location>
</feature>
<evidence type="ECO:0000259" key="6">
    <source>
        <dbReference type="Pfam" id="PF04893"/>
    </source>
</evidence>
<dbReference type="Gene3D" id="1.25.40.10">
    <property type="entry name" value="Tetratricopeptide repeat domain"/>
    <property type="match status" value="1"/>
</dbReference>
<evidence type="ECO:0000313" key="8">
    <source>
        <dbReference type="Proteomes" id="UP001589818"/>
    </source>
</evidence>
<keyword evidence="3 5" id="KW-1133">Transmembrane helix</keyword>
<feature type="transmembrane region" description="Helical" evidence="5">
    <location>
        <begin position="657"/>
        <end position="677"/>
    </location>
</feature>
<dbReference type="Pfam" id="PF04893">
    <property type="entry name" value="Yip1"/>
    <property type="match status" value="1"/>
</dbReference>
<evidence type="ECO:0000256" key="1">
    <source>
        <dbReference type="ARBA" id="ARBA00004141"/>
    </source>
</evidence>
<feature type="transmembrane region" description="Helical" evidence="5">
    <location>
        <begin position="625"/>
        <end position="645"/>
    </location>
</feature>
<feature type="domain" description="Yip1" evidence="6">
    <location>
        <begin position="503"/>
        <end position="665"/>
    </location>
</feature>
<evidence type="ECO:0000313" key="7">
    <source>
        <dbReference type="EMBL" id="MFC0391259.1"/>
    </source>
</evidence>
<feature type="transmembrane region" description="Helical" evidence="5">
    <location>
        <begin position="451"/>
        <end position="469"/>
    </location>
</feature>
<evidence type="ECO:0000256" key="3">
    <source>
        <dbReference type="ARBA" id="ARBA00022989"/>
    </source>
</evidence>